<dbReference type="GO" id="GO:0016887">
    <property type="term" value="F:ATP hydrolysis activity"/>
    <property type="evidence" value="ECO:0007669"/>
    <property type="project" value="InterPro"/>
</dbReference>
<dbReference type="PROSITE" id="PS50893">
    <property type="entry name" value="ABC_TRANSPORTER_2"/>
    <property type="match status" value="1"/>
</dbReference>
<dbReference type="OrthoDB" id="10909at2157"/>
<dbReference type="InterPro" id="IPR027417">
    <property type="entry name" value="P-loop_NTPase"/>
</dbReference>
<dbReference type="InterPro" id="IPR003593">
    <property type="entry name" value="AAA+_ATPase"/>
</dbReference>
<evidence type="ECO:0000259" key="4">
    <source>
        <dbReference type="PROSITE" id="PS50893"/>
    </source>
</evidence>
<dbReference type="GeneID" id="97608557"/>
<dbReference type="InterPro" id="IPR003439">
    <property type="entry name" value="ABC_transporter-like_ATP-bd"/>
</dbReference>
<organism evidence="5 6">
    <name type="scientific">Methanospirillum stamsii</name>
    <dbReference type="NCBI Taxonomy" id="1277351"/>
    <lineage>
        <taxon>Archaea</taxon>
        <taxon>Methanobacteriati</taxon>
        <taxon>Methanobacteriota</taxon>
        <taxon>Stenosarchaea group</taxon>
        <taxon>Methanomicrobia</taxon>
        <taxon>Methanomicrobiales</taxon>
        <taxon>Methanospirillaceae</taxon>
        <taxon>Methanospirillum</taxon>
    </lineage>
</organism>
<dbReference type="RefSeq" id="WP_109941387.1">
    <property type="nucleotide sequence ID" value="NZ_CP176366.1"/>
</dbReference>
<dbReference type="SUPFAM" id="SSF52540">
    <property type="entry name" value="P-loop containing nucleoside triphosphate hydrolases"/>
    <property type="match status" value="1"/>
</dbReference>
<gene>
    <name evidence="5" type="ORF">DLD82_12120</name>
</gene>
<protein>
    <submittedName>
        <fullName evidence="5">ABC transporter</fullName>
    </submittedName>
</protein>
<evidence type="ECO:0000313" key="6">
    <source>
        <dbReference type="Proteomes" id="UP000245934"/>
    </source>
</evidence>
<dbReference type="Gene3D" id="3.40.50.300">
    <property type="entry name" value="P-loop containing nucleotide triphosphate hydrolases"/>
    <property type="match status" value="1"/>
</dbReference>
<dbReference type="Pfam" id="PF00005">
    <property type="entry name" value="ABC_tran"/>
    <property type="match status" value="1"/>
</dbReference>
<comment type="caution">
    <text evidence="5">The sequence shown here is derived from an EMBL/GenBank/DDBJ whole genome shotgun (WGS) entry which is preliminary data.</text>
</comment>
<dbReference type="InterPro" id="IPR050153">
    <property type="entry name" value="Metal_Ion_Import_ABC"/>
</dbReference>
<sequence length="247" mass="26612">MTGGAKDVILLNQVYTTYEGADLPVIQDVSLHIKPGEFVVIGGPNGAGKTTLLETIAGLLPVVNGSVTVCGHDVVSDGCTARKKIGYVIQNFDFHPFTPFTVEEVVLMGRYGKIGWLKRHSGYDMEKVTSAIDNLGLTLIRHNQIGKLSGGQQQKVLIAQNLAKEPEVLLLDEPFSNLDMVTREEVSNLLCEIADGGIPVLIVSHAFDALPNRTIRVLVMQNGKIILNQQSDPSKVGNLVRTASVAA</sequence>
<keyword evidence="3" id="KW-0067">ATP-binding</keyword>
<reference evidence="5 6" key="1">
    <citation type="submission" date="2018-05" db="EMBL/GenBank/DDBJ databases">
        <title>Draft genome of Methanospirillum stamsii Pt1.</title>
        <authorList>
            <person name="Dueholm M.S."/>
            <person name="Nielsen P.H."/>
            <person name="Bakmann L.F."/>
            <person name="Otzen D.E."/>
        </authorList>
    </citation>
    <scope>NUCLEOTIDE SEQUENCE [LARGE SCALE GENOMIC DNA]</scope>
    <source>
        <strain evidence="5 6">Pt1</strain>
    </source>
</reference>
<dbReference type="Proteomes" id="UP000245934">
    <property type="component" value="Unassembled WGS sequence"/>
</dbReference>
<evidence type="ECO:0000313" key="5">
    <source>
        <dbReference type="EMBL" id="PWR72476.1"/>
    </source>
</evidence>
<name>A0A2V2N414_9EURY</name>
<feature type="domain" description="ABC transporter" evidence="4">
    <location>
        <begin position="9"/>
        <end position="247"/>
    </location>
</feature>
<evidence type="ECO:0000256" key="2">
    <source>
        <dbReference type="ARBA" id="ARBA00022741"/>
    </source>
</evidence>
<keyword evidence="1" id="KW-0813">Transport</keyword>
<dbReference type="AlphaFoldDB" id="A0A2V2N414"/>
<dbReference type="PANTHER" id="PTHR42734">
    <property type="entry name" value="METAL TRANSPORT SYSTEM ATP-BINDING PROTEIN TM_0124-RELATED"/>
    <property type="match status" value="1"/>
</dbReference>
<dbReference type="PROSITE" id="PS00211">
    <property type="entry name" value="ABC_TRANSPORTER_1"/>
    <property type="match status" value="1"/>
</dbReference>
<accession>A0A2V2N414</accession>
<dbReference type="SMART" id="SM00382">
    <property type="entry name" value="AAA"/>
    <property type="match status" value="1"/>
</dbReference>
<dbReference type="GO" id="GO:0005524">
    <property type="term" value="F:ATP binding"/>
    <property type="evidence" value="ECO:0007669"/>
    <property type="project" value="UniProtKB-KW"/>
</dbReference>
<evidence type="ECO:0000256" key="1">
    <source>
        <dbReference type="ARBA" id="ARBA00022448"/>
    </source>
</evidence>
<proteinExistence type="predicted"/>
<dbReference type="EMBL" id="QGMZ01000026">
    <property type="protein sequence ID" value="PWR72476.1"/>
    <property type="molecule type" value="Genomic_DNA"/>
</dbReference>
<evidence type="ECO:0000256" key="3">
    <source>
        <dbReference type="ARBA" id="ARBA00022840"/>
    </source>
</evidence>
<keyword evidence="6" id="KW-1185">Reference proteome</keyword>
<keyword evidence="2" id="KW-0547">Nucleotide-binding</keyword>
<dbReference type="InterPro" id="IPR017871">
    <property type="entry name" value="ABC_transporter-like_CS"/>
</dbReference>